<gene>
    <name evidence="2" type="ORF">N_148</name>
</gene>
<reference evidence="2 3" key="1">
    <citation type="journal article" date="2017" name="Int. J. Food Microbiol.">
        <title>Investigating the biocontrol and anti-biofilm potential of a three phage cocktail against Cronobacter sakazakii in different brands of infant formula.</title>
        <authorList>
            <person name="Endersen L."/>
            <person name="Buttimer C."/>
            <person name="Nevin E."/>
            <person name="Coffey A."/>
            <person name="Neve H."/>
            <person name="Oliveira H."/>
            <person name="Lavigne R."/>
            <person name="O'Mahony J."/>
        </authorList>
    </citation>
    <scope>NUCLEOTIDE SEQUENCE [LARGE SCALE GENOMIC DNA]</scope>
</reference>
<keyword evidence="1" id="KW-1133">Transmembrane helix</keyword>
<organism evidence="2 3">
    <name type="scientific">Cronobacter phage vB_CsaM_leN</name>
    <dbReference type="NCBI Taxonomy" id="1885245"/>
    <lineage>
        <taxon>Viruses</taxon>
        <taxon>Duplodnaviria</taxon>
        <taxon>Heunggongvirae</taxon>
        <taxon>Uroviricota</taxon>
        <taxon>Caudoviricetes</taxon>
        <taxon>Pantevenvirales</taxon>
        <taxon>Straboviridae</taxon>
        <taxon>Pseudotevenvirus</taxon>
        <taxon>Pseudotevenvirus leb</taxon>
    </lineage>
</organism>
<keyword evidence="1" id="KW-0812">Transmembrane</keyword>
<evidence type="ECO:0000313" key="2">
    <source>
        <dbReference type="EMBL" id="AOG16554.1"/>
    </source>
</evidence>
<dbReference type="EMBL" id="KX431560">
    <property type="protein sequence ID" value="AOG16554.1"/>
    <property type="molecule type" value="Genomic_DNA"/>
</dbReference>
<feature type="transmembrane region" description="Helical" evidence="1">
    <location>
        <begin position="6"/>
        <end position="22"/>
    </location>
</feature>
<dbReference type="Proteomes" id="UP000226365">
    <property type="component" value="Segment"/>
</dbReference>
<proteinExistence type="predicted"/>
<evidence type="ECO:0000313" key="3">
    <source>
        <dbReference type="Proteomes" id="UP000226365"/>
    </source>
</evidence>
<protein>
    <submittedName>
        <fullName evidence="2">Uncharacterized protein</fullName>
    </submittedName>
</protein>
<sequence length="48" mass="5752">MMGLVIFYGCVIAAAIIIWYYVKKPNESSFPVYDDELEAWQRWDDEFK</sequence>
<evidence type="ECO:0000256" key="1">
    <source>
        <dbReference type="SAM" id="Phobius"/>
    </source>
</evidence>
<keyword evidence="1" id="KW-0472">Membrane</keyword>
<name>A0A1W5N1B3_9CAUD</name>
<accession>A0A1W5N1B3</accession>